<feature type="transmembrane region" description="Helical" evidence="9">
    <location>
        <begin position="389"/>
        <end position="412"/>
    </location>
</feature>
<evidence type="ECO:0000256" key="4">
    <source>
        <dbReference type="ARBA" id="ARBA00022475"/>
    </source>
</evidence>
<feature type="transmembrane region" description="Helical" evidence="9">
    <location>
        <begin position="180"/>
        <end position="209"/>
    </location>
</feature>
<reference evidence="10 11" key="1">
    <citation type="submission" date="2023-04" db="EMBL/GenBank/DDBJ databases">
        <title>Genome Sequence of Selenomonas sputigena ATCC 33150.</title>
        <authorList>
            <person name="Miller D.P."/>
            <person name="Anvari S."/>
            <person name="Polson S.W."/>
            <person name="Macdonald M."/>
            <person name="Mcdowell J.V."/>
        </authorList>
    </citation>
    <scope>NUCLEOTIDE SEQUENCE [LARGE SCALE GENOMIC DNA]</scope>
    <source>
        <strain evidence="10 11">ATCC 33150</strain>
    </source>
</reference>
<feature type="transmembrane region" description="Helical" evidence="9">
    <location>
        <begin position="418"/>
        <end position="438"/>
    </location>
</feature>
<accession>A0ABV3X4A4</accession>
<keyword evidence="6 9" id="KW-1133">Transmembrane helix</keyword>
<evidence type="ECO:0000256" key="8">
    <source>
        <dbReference type="ARBA" id="ARBA00023136"/>
    </source>
</evidence>
<feature type="transmembrane region" description="Helical" evidence="9">
    <location>
        <begin position="229"/>
        <end position="248"/>
    </location>
</feature>
<comment type="subcellular location">
    <subcellularLocation>
        <location evidence="1">Cell membrane</location>
        <topology evidence="1">Multi-pass membrane protein</topology>
    </subcellularLocation>
</comment>
<comment type="caution">
    <text evidence="10">The sequence shown here is derived from an EMBL/GenBank/DDBJ whole genome shotgun (WGS) entry which is preliminary data.</text>
</comment>
<proteinExistence type="inferred from homology"/>
<evidence type="ECO:0000256" key="9">
    <source>
        <dbReference type="SAM" id="Phobius"/>
    </source>
</evidence>
<keyword evidence="8 9" id="KW-0472">Membrane</keyword>
<dbReference type="RefSeq" id="WP_368846750.1">
    <property type="nucleotide sequence ID" value="NZ_CP194411.1"/>
</dbReference>
<feature type="transmembrane region" description="Helical" evidence="9">
    <location>
        <begin position="123"/>
        <end position="142"/>
    </location>
</feature>
<evidence type="ECO:0000256" key="6">
    <source>
        <dbReference type="ARBA" id="ARBA00022989"/>
    </source>
</evidence>
<dbReference type="InterPro" id="IPR003445">
    <property type="entry name" value="Cat_transpt"/>
</dbReference>
<dbReference type="Pfam" id="PF02386">
    <property type="entry name" value="TrkH"/>
    <property type="match status" value="1"/>
</dbReference>
<feature type="transmembrane region" description="Helical" evidence="9">
    <location>
        <begin position="269"/>
        <end position="287"/>
    </location>
</feature>
<keyword evidence="7" id="KW-0406">Ion transport</keyword>
<protein>
    <submittedName>
        <fullName evidence="10">Potassium transporter TrkG</fullName>
    </submittedName>
</protein>
<keyword evidence="4" id="KW-1003">Cell membrane</keyword>
<dbReference type="EMBL" id="JARVLH010000003">
    <property type="protein sequence ID" value="MEX5285018.1"/>
    <property type="molecule type" value="Genomic_DNA"/>
</dbReference>
<evidence type="ECO:0000256" key="2">
    <source>
        <dbReference type="ARBA" id="ARBA00009137"/>
    </source>
</evidence>
<keyword evidence="11" id="KW-1185">Reference proteome</keyword>
<gene>
    <name evidence="10" type="ORF">QCO44_05085</name>
</gene>
<comment type="similarity">
    <text evidence="2">Belongs to the TrkH potassium transport family.</text>
</comment>
<name>A0ABV3X4A4_9FIRM</name>
<evidence type="ECO:0000256" key="3">
    <source>
        <dbReference type="ARBA" id="ARBA00022448"/>
    </source>
</evidence>
<feature type="transmembrane region" description="Helical" evidence="9">
    <location>
        <begin position="37"/>
        <end position="57"/>
    </location>
</feature>
<feature type="transmembrane region" description="Helical" evidence="9">
    <location>
        <begin position="69"/>
        <end position="90"/>
    </location>
</feature>
<evidence type="ECO:0000313" key="10">
    <source>
        <dbReference type="EMBL" id="MEX5285018.1"/>
    </source>
</evidence>
<dbReference type="PANTHER" id="PTHR32024:SF2">
    <property type="entry name" value="TRK SYSTEM POTASSIUM UPTAKE PROTEIN TRKG-RELATED"/>
    <property type="match status" value="1"/>
</dbReference>
<evidence type="ECO:0000256" key="7">
    <source>
        <dbReference type="ARBA" id="ARBA00023065"/>
    </source>
</evidence>
<dbReference type="PANTHER" id="PTHR32024">
    <property type="entry name" value="TRK SYSTEM POTASSIUM UPTAKE PROTEIN TRKG-RELATED"/>
    <property type="match status" value="1"/>
</dbReference>
<evidence type="ECO:0000313" key="11">
    <source>
        <dbReference type="Proteomes" id="UP001559623"/>
    </source>
</evidence>
<sequence>MDIRTIAFLLGRMAFLEGTALSIAFLLSVLWGDARPAAFALPAAFSFAFGGGFAGFGKGHRHVIGVTEGAVFLLSAWLLLSFLGALPFWFTGTFTGADAFFASVAAFTTTALLFTPTGLQSSLGFWQIFQGWIGGLHFLILLVTVMPQVGGCFGITLSAGSGLSFSPLLHRMNLAGRKMVLIYCVLTLVSLGLFLLAGESLLPALVLALTSISTTGLDPRGTVLGADKAPTELAAAVSMFLAGVNFLLWKRVAARRSLRTLFADTELRVFLAVVLVGGLLLAGYLAYSGVYDGERSLRFGLFHAISFATTTGFAEVELAKWPTFPHAVLLLLAFLGCSIGSVGGGFKVMRLLVLCKMAKAEVLRTIHPRMVVNVKVDGVSVPRKVLGRIMAFFFLYVVVLVAATLGLALAHIDALPAMGFAVGCLSGTGTVVTLLYGGKDFLLLPGWVKVFAGFLMILGRLELFTFLILLHAGIGRLHRHQW</sequence>
<organism evidence="10 11">
    <name type="scientific">Selenomonas sputigena</name>
    <dbReference type="NCBI Taxonomy" id="69823"/>
    <lineage>
        <taxon>Bacteria</taxon>
        <taxon>Bacillati</taxon>
        <taxon>Bacillota</taxon>
        <taxon>Negativicutes</taxon>
        <taxon>Selenomonadales</taxon>
        <taxon>Selenomonadaceae</taxon>
        <taxon>Selenomonas</taxon>
    </lineage>
</organism>
<keyword evidence="3" id="KW-0813">Transport</keyword>
<feature type="transmembrane region" description="Helical" evidence="9">
    <location>
        <begin position="450"/>
        <end position="474"/>
    </location>
</feature>
<evidence type="ECO:0000256" key="1">
    <source>
        <dbReference type="ARBA" id="ARBA00004651"/>
    </source>
</evidence>
<evidence type="ECO:0000256" key="5">
    <source>
        <dbReference type="ARBA" id="ARBA00022692"/>
    </source>
</evidence>
<feature type="transmembrane region" description="Helical" evidence="9">
    <location>
        <begin position="327"/>
        <end position="349"/>
    </location>
</feature>
<keyword evidence="5 9" id="KW-0812">Transmembrane</keyword>
<feature type="transmembrane region" description="Helical" evidence="9">
    <location>
        <begin position="7"/>
        <end position="31"/>
    </location>
</feature>
<dbReference type="Proteomes" id="UP001559623">
    <property type="component" value="Unassembled WGS sequence"/>
</dbReference>